<evidence type="ECO:0000313" key="3">
    <source>
        <dbReference type="Proteomes" id="UP000233249"/>
    </source>
</evidence>
<sequence>MTEAQEAARLPAPGGDGLGTFYAYRPTTAKRILSGISLGVALLFLFAALHGFRAYQGADVAWNLAAGLVFTASTGLPGTYWLLRTLRDVRRVNRWAAQHEAYSTNWQWLAENEAKNPAHDLPRLPALPRRRWWTVWLTSVTLFLLAASLGNNMSVA</sequence>
<dbReference type="Proteomes" id="UP000233249">
    <property type="component" value="Unassembled WGS sequence"/>
</dbReference>
<keyword evidence="1" id="KW-0812">Transmembrane</keyword>
<dbReference type="RefSeq" id="WP_101174121.1">
    <property type="nucleotide sequence ID" value="NZ_JAKRKB010000006.1"/>
</dbReference>
<protein>
    <submittedName>
        <fullName evidence="2">Uncharacterized protein</fullName>
    </submittedName>
</protein>
<proteinExistence type="predicted"/>
<accession>A0A2N0X5V4</accession>
<name>A0A2N0X5V4_9CORY</name>
<organism evidence="2 3">
    <name type="scientific">Corynebacterium mastitidis</name>
    <dbReference type="NCBI Taxonomy" id="161890"/>
    <lineage>
        <taxon>Bacteria</taxon>
        <taxon>Bacillati</taxon>
        <taxon>Actinomycetota</taxon>
        <taxon>Actinomycetes</taxon>
        <taxon>Mycobacteriales</taxon>
        <taxon>Corynebacteriaceae</taxon>
        <taxon>Corynebacterium</taxon>
    </lineage>
</organism>
<keyword evidence="1" id="KW-1133">Transmembrane helix</keyword>
<feature type="transmembrane region" description="Helical" evidence="1">
    <location>
        <begin position="132"/>
        <end position="150"/>
    </location>
</feature>
<dbReference type="EMBL" id="PJAF01000028">
    <property type="protein sequence ID" value="PKF68086.1"/>
    <property type="molecule type" value="Genomic_DNA"/>
</dbReference>
<reference evidence="2 3" key="1">
    <citation type="submission" date="2017-12" db="EMBL/GenBank/DDBJ databases">
        <title>Corynebacterium mastitidis 16-1433 Genome.</title>
        <authorList>
            <person name="Gulvik C.A."/>
        </authorList>
    </citation>
    <scope>NUCLEOTIDE SEQUENCE [LARGE SCALE GENOMIC DNA]</scope>
    <source>
        <strain evidence="2 3">16-1433</strain>
    </source>
</reference>
<feature type="transmembrane region" description="Helical" evidence="1">
    <location>
        <begin position="32"/>
        <end position="52"/>
    </location>
</feature>
<comment type="caution">
    <text evidence="2">The sequence shown here is derived from an EMBL/GenBank/DDBJ whole genome shotgun (WGS) entry which is preliminary data.</text>
</comment>
<dbReference type="AlphaFoldDB" id="A0A2N0X5V4"/>
<keyword evidence="1" id="KW-0472">Membrane</keyword>
<gene>
    <name evidence="2" type="ORF">CXB45_08950</name>
</gene>
<evidence type="ECO:0000256" key="1">
    <source>
        <dbReference type="SAM" id="Phobius"/>
    </source>
</evidence>
<feature type="transmembrane region" description="Helical" evidence="1">
    <location>
        <begin position="64"/>
        <end position="83"/>
    </location>
</feature>
<dbReference type="OrthoDB" id="9972250at2"/>
<evidence type="ECO:0000313" key="2">
    <source>
        <dbReference type="EMBL" id="PKF68086.1"/>
    </source>
</evidence>